<feature type="compositionally biased region" description="Low complexity" evidence="1">
    <location>
        <begin position="173"/>
        <end position="186"/>
    </location>
</feature>
<sequence length="550" mass="59383">MGASSSSAAGLSAKERRKSTEEGGAALLDADKRARRLLLQNGLLRRKSKTGGGTKAAEEVPSETNANSWQKKAYSMYDLQQMRGKSVDAEEEEAAGQQSDDAAGEETKKQRNVTGNAKKHRLSKISTSLSKSLAEQAPPLSTKSASADLPSPSLPAGGGSSPQQKESALRRSPAAGQPTPAATTNASGQSQPATKTTQRRRPLTWAWIRGHEVNLPAGPTQPQPAPPPPLAVERRAKSRRRSLRAVESRLSGDAPGGCQRQNSANANSAECSANGGPPLGRRCSQANAGSVGQSNGVGGSTGGRQKNRRSDAGFAANANLSPISANAREIIQFCFDNPHNEIGSRICSRLLEKRPDFRQFAYSMGKERWQQMTGKLKEFLELVVRKVDNIEMVERLSRKYGEEHVELKCFGFKPDFWVSLADAMTVECVILDQATHQPSDTITAWSLLVSIMFSAVRDGYYQALRAARISQRHRNVQHRENSFSLATQTAAGSPGVEKSASANELQSPKRKTSGSNKYQNHLEQKSVMSNDIGGATGIIVEEMSIPVQFF</sequence>
<name>A0A914H346_GLORO</name>
<reference evidence="3" key="1">
    <citation type="submission" date="2022-11" db="UniProtKB">
        <authorList>
            <consortium name="WormBaseParasite"/>
        </authorList>
    </citation>
    <scope>IDENTIFICATION</scope>
</reference>
<evidence type="ECO:0000313" key="2">
    <source>
        <dbReference type="Proteomes" id="UP000887572"/>
    </source>
</evidence>
<feature type="compositionally biased region" description="Low complexity" evidence="1">
    <location>
        <begin position="262"/>
        <end position="274"/>
    </location>
</feature>
<proteinExistence type="predicted"/>
<evidence type="ECO:0000313" key="3">
    <source>
        <dbReference type="WBParaSite" id="Gr19_v10_g12819.t1"/>
    </source>
</evidence>
<dbReference type="Proteomes" id="UP000887572">
    <property type="component" value="Unplaced"/>
</dbReference>
<dbReference type="GO" id="GO:0020037">
    <property type="term" value="F:heme binding"/>
    <property type="evidence" value="ECO:0007669"/>
    <property type="project" value="InterPro"/>
</dbReference>
<feature type="compositionally biased region" description="Low complexity" evidence="1">
    <location>
        <begin position="124"/>
        <end position="133"/>
    </location>
</feature>
<feature type="region of interest" description="Disordered" evidence="1">
    <location>
        <begin position="1"/>
        <end position="69"/>
    </location>
</feature>
<accession>A0A914H346</accession>
<feature type="region of interest" description="Disordered" evidence="1">
    <location>
        <begin position="487"/>
        <end position="524"/>
    </location>
</feature>
<evidence type="ECO:0000256" key="1">
    <source>
        <dbReference type="SAM" id="MobiDB-lite"/>
    </source>
</evidence>
<dbReference type="InterPro" id="IPR044399">
    <property type="entry name" value="Mb-like_M"/>
</dbReference>
<keyword evidence="2" id="KW-1185">Reference proteome</keyword>
<dbReference type="WBParaSite" id="Gr19_v10_g12819.t1">
    <property type="protein sequence ID" value="Gr19_v10_g12819.t1"/>
    <property type="gene ID" value="Gr19_v10_g12819"/>
</dbReference>
<protein>
    <submittedName>
        <fullName evidence="3">Uncharacterized protein</fullName>
    </submittedName>
</protein>
<dbReference type="InterPro" id="IPR012292">
    <property type="entry name" value="Globin/Proto"/>
</dbReference>
<dbReference type="AlphaFoldDB" id="A0A914H346"/>
<feature type="compositionally biased region" description="Polar residues" evidence="1">
    <location>
        <begin position="513"/>
        <end position="524"/>
    </location>
</feature>
<feature type="compositionally biased region" description="Pro residues" evidence="1">
    <location>
        <begin position="219"/>
        <end position="230"/>
    </location>
</feature>
<organism evidence="2 3">
    <name type="scientific">Globodera rostochiensis</name>
    <name type="common">Golden nematode worm</name>
    <name type="synonym">Heterodera rostochiensis</name>
    <dbReference type="NCBI Taxonomy" id="31243"/>
    <lineage>
        <taxon>Eukaryota</taxon>
        <taxon>Metazoa</taxon>
        <taxon>Ecdysozoa</taxon>
        <taxon>Nematoda</taxon>
        <taxon>Chromadorea</taxon>
        <taxon>Rhabditida</taxon>
        <taxon>Tylenchina</taxon>
        <taxon>Tylenchomorpha</taxon>
        <taxon>Tylenchoidea</taxon>
        <taxon>Heteroderidae</taxon>
        <taxon>Heteroderinae</taxon>
        <taxon>Globodera</taxon>
    </lineage>
</organism>
<feature type="compositionally biased region" description="Low complexity" evidence="1">
    <location>
        <begin position="1"/>
        <end position="12"/>
    </location>
</feature>
<dbReference type="SUPFAM" id="SSF46458">
    <property type="entry name" value="Globin-like"/>
    <property type="match status" value="1"/>
</dbReference>
<dbReference type="CDD" id="cd01040">
    <property type="entry name" value="Mb-like"/>
    <property type="match status" value="1"/>
</dbReference>
<feature type="region of interest" description="Disordered" evidence="1">
    <location>
        <begin position="82"/>
        <end position="309"/>
    </location>
</feature>
<feature type="compositionally biased region" description="Polar residues" evidence="1">
    <location>
        <begin position="187"/>
        <end position="196"/>
    </location>
</feature>
<dbReference type="InterPro" id="IPR009050">
    <property type="entry name" value="Globin-like_sf"/>
</dbReference>
<dbReference type="GO" id="GO:0019825">
    <property type="term" value="F:oxygen binding"/>
    <property type="evidence" value="ECO:0007669"/>
    <property type="project" value="InterPro"/>
</dbReference>
<dbReference type="Gene3D" id="1.10.490.10">
    <property type="entry name" value="Globins"/>
    <property type="match status" value="1"/>
</dbReference>
<feature type="compositionally biased region" description="Low complexity" evidence="1">
    <location>
        <begin position="144"/>
        <end position="155"/>
    </location>
</feature>